<protein>
    <submittedName>
        <fullName evidence="1">8692_t:CDS:1</fullName>
    </submittedName>
</protein>
<evidence type="ECO:0000313" key="1">
    <source>
        <dbReference type="EMBL" id="CAG8636335.1"/>
    </source>
</evidence>
<dbReference type="EMBL" id="CAJVPJ010003174">
    <property type="protein sequence ID" value="CAG8636335.1"/>
    <property type="molecule type" value="Genomic_DNA"/>
</dbReference>
<dbReference type="OrthoDB" id="2020419at2759"/>
<evidence type="ECO:0000313" key="2">
    <source>
        <dbReference type="Proteomes" id="UP000789572"/>
    </source>
</evidence>
<organism evidence="1 2">
    <name type="scientific">Paraglomus occultum</name>
    <dbReference type="NCBI Taxonomy" id="144539"/>
    <lineage>
        <taxon>Eukaryota</taxon>
        <taxon>Fungi</taxon>
        <taxon>Fungi incertae sedis</taxon>
        <taxon>Mucoromycota</taxon>
        <taxon>Glomeromycotina</taxon>
        <taxon>Glomeromycetes</taxon>
        <taxon>Paraglomerales</taxon>
        <taxon>Paraglomeraceae</taxon>
        <taxon>Paraglomus</taxon>
    </lineage>
</organism>
<keyword evidence="2" id="KW-1185">Reference proteome</keyword>
<comment type="caution">
    <text evidence="1">The sequence shown here is derived from an EMBL/GenBank/DDBJ whole genome shotgun (WGS) entry which is preliminary data.</text>
</comment>
<feature type="non-terminal residue" evidence="1">
    <location>
        <position position="215"/>
    </location>
</feature>
<dbReference type="Proteomes" id="UP000789572">
    <property type="component" value="Unassembled WGS sequence"/>
</dbReference>
<gene>
    <name evidence="1" type="ORF">POCULU_LOCUS9178</name>
</gene>
<sequence length="215" mass="24698">EKSNDAQPASTAYDLVATEEQINRKYCGSSVCKFLFPFSIREQESRARLQVPGLIIMAQQTNRVLVLPNVGDARLGSCKSFTFDYYYSVESMRQSAPNTTFITQDHFLQWNQEMKAIKAKKYTTKIVELSNAVGKEYIGSNQLDLKRYRKKECLLPFDHLEYETNATLDLHIARKTGDQFVIDALQSVQSDVILIRYTAYKFNYSLLKYQPASLT</sequence>
<feature type="non-terminal residue" evidence="1">
    <location>
        <position position="1"/>
    </location>
</feature>
<accession>A0A9N9DEU4</accession>
<name>A0A9N9DEU4_9GLOM</name>
<reference evidence="1" key="1">
    <citation type="submission" date="2021-06" db="EMBL/GenBank/DDBJ databases">
        <authorList>
            <person name="Kallberg Y."/>
            <person name="Tangrot J."/>
            <person name="Rosling A."/>
        </authorList>
    </citation>
    <scope>NUCLEOTIDE SEQUENCE</scope>
    <source>
        <strain evidence="1">IA702</strain>
    </source>
</reference>
<proteinExistence type="predicted"/>
<dbReference type="AlphaFoldDB" id="A0A9N9DEU4"/>